<dbReference type="OrthoDB" id="1803128at2"/>
<organism evidence="2 3">
    <name type="scientific">Anaerobacillus arseniciselenatis</name>
    <dbReference type="NCBI Taxonomy" id="85682"/>
    <lineage>
        <taxon>Bacteria</taxon>
        <taxon>Bacillati</taxon>
        <taxon>Bacillota</taxon>
        <taxon>Bacilli</taxon>
        <taxon>Bacillales</taxon>
        <taxon>Bacillaceae</taxon>
        <taxon>Anaerobacillus</taxon>
    </lineage>
</organism>
<dbReference type="EMBL" id="MLQQ01000001">
    <property type="protein sequence ID" value="OIJ15667.1"/>
    <property type="molecule type" value="Genomic_DNA"/>
</dbReference>
<comment type="caution">
    <text evidence="2">The sequence shown here is derived from an EMBL/GenBank/DDBJ whole genome shotgun (WGS) entry which is preliminary data.</text>
</comment>
<sequence>MKVEFHNKEEWFQFYDVNGNLIKRKTEIRFDPLTKETSRLVFDPGLTLSPPDYSKEAVKTSGQNCPFCSENILKLTPVLPKEIEESGRISRGEALLFPNLFPYSKHNGVVIFSDDHYVRLKEFSKTMVKDALMVGQTYIEKVMATDQQMKSASINWNYLPESGGSILHPHMHILVSEEPTNYQSRTNVFTKAFKNETGEDYFNYLYEVEKEQGERWIGQRGNVAWMHAYAPKSHNDYIVVLPKVTSIAEIKEQDWLDFATSLTAIFSTLDEQGLASFNMILNFNEETDGVSIHGRLIPRLTIGQLNTSDVNFFQALHQEPLSYKIPEEIAKIARGHFTRIL</sequence>
<dbReference type="Pfam" id="PF16285">
    <property type="entry name" value="DUF4931_N"/>
    <property type="match status" value="1"/>
</dbReference>
<evidence type="ECO:0000259" key="1">
    <source>
        <dbReference type="Pfam" id="PF16285"/>
    </source>
</evidence>
<evidence type="ECO:0000313" key="2">
    <source>
        <dbReference type="EMBL" id="OIJ15667.1"/>
    </source>
</evidence>
<protein>
    <recommendedName>
        <fullName evidence="1">DUF4931 domain-containing protein</fullName>
    </recommendedName>
</protein>
<dbReference type="SUPFAM" id="SSF54197">
    <property type="entry name" value="HIT-like"/>
    <property type="match status" value="2"/>
</dbReference>
<dbReference type="RefSeq" id="WP_071311592.1">
    <property type="nucleotide sequence ID" value="NZ_MLQQ01000001.1"/>
</dbReference>
<evidence type="ECO:0000313" key="3">
    <source>
        <dbReference type="Proteomes" id="UP000180098"/>
    </source>
</evidence>
<feature type="domain" description="DUF4931" evidence="1">
    <location>
        <begin position="56"/>
        <end position="174"/>
    </location>
</feature>
<accession>A0A1S2LVI2</accession>
<name>A0A1S2LVI2_9BACI</name>
<dbReference type="Gene3D" id="3.30.428.10">
    <property type="entry name" value="HIT-like"/>
    <property type="match status" value="2"/>
</dbReference>
<reference evidence="2 3" key="1">
    <citation type="submission" date="2016-10" db="EMBL/GenBank/DDBJ databases">
        <title>Draft genome sequences of four alkaliphilic bacteria belonging to the Anaerobacillus genus.</title>
        <authorList>
            <person name="Bassil N.M."/>
            <person name="Lloyd J.R."/>
        </authorList>
    </citation>
    <scope>NUCLEOTIDE SEQUENCE [LARGE SCALE GENOMIC DNA]</scope>
    <source>
        <strain evidence="2 3">DSM 15340</strain>
    </source>
</reference>
<keyword evidence="3" id="KW-1185">Reference proteome</keyword>
<dbReference type="Proteomes" id="UP000180098">
    <property type="component" value="Unassembled WGS sequence"/>
</dbReference>
<dbReference type="AlphaFoldDB" id="A0A1S2LVI2"/>
<gene>
    <name evidence="2" type="ORF">BKP35_01335</name>
</gene>
<dbReference type="InterPro" id="IPR036265">
    <property type="entry name" value="HIT-like_sf"/>
</dbReference>
<dbReference type="InterPro" id="IPR046322">
    <property type="entry name" value="DUF4931"/>
</dbReference>
<proteinExistence type="predicted"/>